<dbReference type="GO" id="GO:0031419">
    <property type="term" value="F:cobalamin binding"/>
    <property type="evidence" value="ECO:0007669"/>
    <property type="project" value="InterPro"/>
</dbReference>
<dbReference type="AlphaFoldDB" id="A0A1F6CW97"/>
<evidence type="ECO:0000259" key="9">
    <source>
        <dbReference type="PROSITE" id="PS51918"/>
    </source>
</evidence>
<dbReference type="GO" id="GO:0046872">
    <property type="term" value="F:metal ion binding"/>
    <property type="evidence" value="ECO:0007669"/>
    <property type="project" value="UniProtKB-KW"/>
</dbReference>
<evidence type="ECO:0000256" key="5">
    <source>
        <dbReference type="ARBA" id="ARBA00022723"/>
    </source>
</evidence>
<comment type="cofactor">
    <cofactor evidence="1">
        <name>[4Fe-4S] cluster</name>
        <dbReference type="ChEBI" id="CHEBI:49883"/>
    </cofactor>
</comment>
<evidence type="ECO:0000256" key="4">
    <source>
        <dbReference type="ARBA" id="ARBA00022691"/>
    </source>
</evidence>
<keyword evidence="6" id="KW-0408">Iron</keyword>
<evidence type="ECO:0000313" key="11">
    <source>
        <dbReference type="Proteomes" id="UP000178606"/>
    </source>
</evidence>
<comment type="caution">
    <text evidence="10">The sequence shown here is derived from an EMBL/GenBank/DDBJ whole genome shotgun (WGS) entry which is preliminary data.</text>
</comment>
<protein>
    <submittedName>
        <fullName evidence="10">Uncharacterized protein</fullName>
    </submittedName>
</protein>
<dbReference type="SFLD" id="SFLDS00029">
    <property type="entry name" value="Radical_SAM"/>
    <property type="match status" value="1"/>
</dbReference>
<organism evidence="10 11">
    <name type="scientific">Handelsmanbacteria sp. (strain RIFCSPLOWO2_12_FULL_64_10)</name>
    <dbReference type="NCBI Taxonomy" id="1817868"/>
    <lineage>
        <taxon>Bacteria</taxon>
        <taxon>Candidatus Handelsmaniibacteriota</taxon>
    </lineage>
</organism>
<gene>
    <name evidence="10" type="ORF">A3F84_12685</name>
</gene>
<dbReference type="PANTHER" id="PTHR43409:SF7">
    <property type="entry name" value="BLL1977 PROTEIN"/>
    <property type="match status" value="1"/>
</dbReference>
<dbReference type="SFLD" id="SFLDG01082">
    <property type="entry name" value="B12-binding_domain_containing"/>
    <property type="match status" value="1"/>
</dbReference>
<evidence type="ECO:0000256" key="1">
    <source>
        <dbReference type="ARBA" id="ARBA00001966"/>
    </source>
</evidence>
<dbReference type="InterPro" id="IPR051198">
    <property type="entry name" value="BchE-like"/>
</dbReference>
<dbReference type="InterPro" id="IPR006158">
    <property type="entry name" value="Cobalamin-bd"/>
</dbReference>
<reference evidence="10 11" key="1">
    <citation type="journal article" date="2016" name="Nat. Commun.">
        <title>Thousands of microbial genomes shed light on interconnected biogeochemical processes in an aquifer system.</title>
        <authorList>
            <person name="Anantharaman K."/>
            <person name="Brown C.T."/>
            <person name="Hug L.A."/>
            <person name="Sharon I."/>
            <person name="Castelle C.J."/>
            <person name="Probst A.J."/>
            <person name="Thomas B.C."/>
            <person name="Singh A."/>
            <person name="Wilkins M.J."/>
            <person name="Karaoz U."/>
            <person name="Brodie E.L."/>
            <person name="Williams K.H."/>
            <person name="Hubbard S.S."/>
            <person name="Banfield J.F."/>
        </authorList>
    </citation>
    <scope>NUCLEOTIDE SEQUENCE [LARGE SCALE GENOMIC DNA]</scope>
    <source>
        <strain evidence="11">RIFCSPLOWO2_12_FULL_64_10</strain>
    </source>
</reference>
<dbReference type="InterPro" id="IPR023404">
    <property type="entry name" value="rSAM_horseshoe"/>
</dbReference>
<evidence type="ECO:0000256" key="3">
    <source>
        <dbReference type="ARBA" id="ARBA00022679"/>
    </source>
</evidence>
<dbReference type="Gene3D" id="3.40.50.280">
    <property type="entry name" value="Cobalamin-binding domain"/>
    <property type="match status" value="1"/>
</dbReference>
<evidence type="ECO:0000313" key="10">
    <source>
        <dbReference type="EMBL" id="OGG53438.1"/>
    </source>
</evidence>
<evidence type="ECO:0000256" key="7">
    <source>
        <dbReference type="ARBA" id="ARBA00023014"/>
    </source>
</evidence>
<dbReference type="PROSITE" id="PS51332">
    <property type="entry name" value="B12_BINDING"/>
    <property type="match status" value="1"/>
</dbReference>
<evidence type="ECO:0000256" key="2">
    <source>
        <dbReference type="ARBA" id="ARBA00022603"/>
    </source>
</evidence>
<feature type="domain" description="Radical SAM core" evidence="9">
    <location>
        <begin position="183"/>
        <end position="433"/>
    </location>
</feature>
<dbReference type="Pfam" id="PF04055">
    <property type="entry name" value="Radical_SAM"/>
    <property type="match status" value="1"/>
</dbReference>
<accession>A0A1F6CW97</accession>
<dbReference type="SFLD" id="SFLDG01123">
    <property type="entry name" value="methyltransferase_(Class_B)"/>
    <property type="match status" value="1"/>
</dbReference>
<evidence type="ECO:0000256" key="6">
    <source>
        <dbReference type="ARBA" id="ARBA00023004"/>
    </source>
</evidence>
<dbReference type="InterPro" id="IPR036724">
    <property type="entry name" value="Cobalamin-bd_sf"/>
</dbReference>
<keyword evidence="3" id="KW-0808">Transferase</keyword>
<feature type="domain" description="B12-binding" evidence="8">
    <location>
        <begin position="3"/>
        <end position="138"/>
    </location>
</feature>
<dbReference type="CDD" id="cd02068">
    <property type="entry name" value="radical_SAM_B12_BD"/>
    <property type="match status" value="1"/>
</dbReference>
<keyword evidence="2" id="KW-0489">Methyltransferase</keyword>
<dbReference type="GO" id="GO:0051539">
    <property type="term" value="F:4 iron, 4 sulfur cluster binding"/>
    <property type="evidence" value="ECO:0007669"/>
    <property type="project" value="UniProtKB-KW"/>
</dbReference>
<dbReference type="SUPFAM" id="SSF52242">
    <property type="entry name" value="Cobalamin (vitamin B12)-binding domain"/>
    <property type="match status" value="1"/>
</dbReference>
<dbReference type="GO" id="GO:0003824">
    <property type="term" value="F:catalytic activity"/>
    <property type="evidence" value="ECO:0007669"/>
    <property type="project" value="InterPro"/>
</dbReference>
<dbReference type="Gene3D" id="3.80.30.20">
    <property type="entry name" value="tm_1862 like domain"/>
    <property type="match status" value="1"/>
</dbReference>
<keyword evidence="4" id="KW-0949">S-adenosyl-L-methionine</keyword>
<dbReference type="PROSITE" id="PS51918">
    <property type="entry name" value="RADICAL_SAM"/>
    <property type="match status" value="1"/>
</dbReference>
<dbReference type="Proteomes" id="UP000178606">
    <property type="component" value="Unassembled WGS sequence"/>
</dbReference>
<dbReference type="InterPro" id="IPR006638">
    <property type="entry name" value="Elp3/MiaA/NifB-like_rSAM"/>
</dbReference>
<dbReference type="SUPFAM" id="SSF102114">
    <property type="entry name" value="Radical SAM enzymes"/>
    <property type="match status" value="1"/>
</dbReference>
<dbReference type="CDD" id="cd01335">
    <property type="entry name" value="Radical_SAM"/>
    <property type="match status" value="1"/>
</dbReference>
<dbReference type="EMBL" id="MFKF01000121">
    <property type="protein sequence ID" value="OGG53438.1"/>
    <property type="molecule type" value="Genomic_DNA"/>
</dbReference>
<dbReference type="SMART" id="SM00729">
    <property type="entry name" value="Elp3"/>
    <property type="match status" value="1"/>
</dbReference>
<dbReference type="Pfam" id="PF02310">
    <property type="entry name" value="B12-binding"/>
    <property type="match status" value="1"/>
</dbReference>
<dbReference type="InterPro" id="IPR058240">
    <property type="entry name" value="rSAM_sf"/>
</dbReference>
<dbReference type="InterPro" id="IPR034466">
    <property type="entry name" value="Methyltransferase_Class_B"/>
</dbReference>
<proteinExistence type="predicted"/>
<dbReference type="PANTHER" id="PTHR43409">
    <property type="entry name" value="ANAEROBIC MAGNESIUM-PROTOPORPHYRIN IX MONOMETHYL ESTER CYCLASE-RELATED"/>
    <property type="match status" value="1"/>
</dbReference>
<keyword evidence="5" id="KW-0479">Metal-binding</keyword>
<sequence>MSQKKIVLFFPSYASREASPPLALIAIAGPLVQEGYRVEIVDSAIEPNFVEEVLSRLDGAICLGISLITGPMIRDTLAVGRAARARYPHIPIVLGGWHPSILPEQTLQAPFVDVVVLRQGEVTFRELVHRLESGDPLDGLPGILYKQGGEIIHGPPRPYTGVAHLPDRMPGYDLIDYDRYERATGLRWVMYSSSHGCPYNCSYCSNASVYGRNLDVLPPDVVVDQVTHLVRKYDIRLLGLIDDIYFAFMDRSLRIAEGFLRSGLKFEWYIQDRADSWARLTSEQARLYARSGLSRVHFGAESGSDEVLRSIEKKSDVARTLEAVDRCKEAGIRASFGFIFGLPDEQEEDLRMTVDLIREIYARSDRADCYTNLFTPYPGSPLWPRSLALGLDPPKTLEEWIDFYPRLTVLPWLNGAAHRRLQAIRQYLRFGYPQVRVGEHPHTCRRRLALSVLGPSARWRVRRHRYGLPWEVRGYEALQRLKAGLNIYERF</sequence>
<keyword evidence="7" id="KW-0411">Iron-sulfur</keyword>
<name>A0A1F6CW97_HANXR</name>
<evidence type="ECO:0000259" key="8">
    <source>
        <dbReference type="PROSITE" id="PS51332"/>
    </source>
</evidence>
<dbReference type="InterPro" id="IPR007197">
    <property type="entry name" value="rSAM"/>
</dbReference>